<keyword evidence="5" id="KW-0812">Transmembrane</keyword>
<sequence>MLCFNWITAQSGSLSLEECYHLAKENYPLIKKMDIIAKTADFTVENANKRYFPQVSFSGQATYQSQTINFSDALGSLPINMALPSLSKDQYKIQGEVDQLLYDGGKIRNQKDLTKANAVLQTQNVETNLYAIRQRINTIFFSILLMDSQLKQNELNKANLQTQVQKTEAALKYGVAYRSNLDELKAEIINIDMMSTEYKTNRDTYLKMLSVFIGKNVSSSEELQLPDGEVFQTEMKRPEIKGFELQKSIYDLQESQLKSDLLPQVSAFVQGAYGRPTLNIIENKFGPWFIAGIRFNWSLESLYTSSNQKEILKLNREAVDADKETFLLNTKLDLTQQDDQIKKYNELIQQDENAIALRESVRKSAEAQLSNGVITTHEYIQKTNAENLARQTLILHQIQLLQAKYNQKFITGN</sequence>
<dbReference type="EMBL" id="JAERSE020000004">
    <property type="protein sequence ID" value="MCA6068382.1"/>
    <property type="molecule type" value="Genomic_DNA"/>
</dbReference>
<keyword evidence="7" id="KW-0998">Cell outer membrane</keyword>
<accession>A0ABS8A3F4</accession>
<evidence type="ECO:0000313" key="9">
    <source>
        <dbReference type="Proteomes" id="UP000618240"/>
    </source>
</evidence>
<dbReference type="PANTHER" id="PTHR30026:SF20">
    <property type="entry name" value="OUTER MEMBRANE PROTEIN TOLC"/>
    <property type="match status" value="1"/>
</dbReference>
<reference evidence="8 9" key="1">
    <citation type="submission" date="2021-09" db="EMBL/GenBank/DDBJ databases">
        <title>Genome sequencing and assembly of Chryseobacterium sp. RG1.</title>
        <authorList>
            <person name="Chhetri G."/>
        </authorList>
    </citation>
    <scope>NUCLEOTIDE SEQUENCE [LARGE SCALE GENOMIC DNA]</scope>
    <source>
        <strain evidence="8 9">RG1</strain>
    </source>
</reference>
<comment type="similarity">
    <text evidence="2">Belongs to the outer membrane factor (OMF) (TC 1.B.17) family.</text>
</comment>
<dbReference type="SUPFAM" id="SSF56954">
    <property type="entry name" value="Outer membrane efflux proteins (OEP)"/>
    <property type="match status" value="1"/>
</dbReference>
<keyword evidence="9" id="KW-1185">Reference proteome</keyword>
<keyword evidence="6" id="KW-0472">Membrane</keyword>
<dbReference type="InterPro" id="IPR051906">
    <property type="entry name" value="TolC-like"/>
</dbReference>
<evidence type="ECO:0000256" key="5">
    <source>
        <dbReference type="ARBA" id="ARBA00022692"/>
    </source>
</evidence>
<name>A0ABS8A3F4_9FLAO</name>
<evidence type="ECO:0000256" key="6">
    <source>
        <dbReference type="ARBA" id="ARBA00023136"/>
    </source>
</evidence>
<proteinExistence type="inferred from homology"/>
<evidence type="ECO:0000256" key="3">
    <source>
        <dbReference type="ARBA" id="ARBA00022448"/>
    </source>
</evidence>
<dbReference type="PANTHER" id="PTHR30026">
    <property type="entry name" value="OUTER MEMBRANE PROTEIN TOLC"/>
    <property type="match status" value="1"/>
</dbReference>
<keyword evidence="4" id="KW-1134">Transmembrane beta strand</keyword>
<evidence type="ECO:0000256" key="2">
    <source>
        <dbReference type="ARBA" id="ARBA00007613"/>
    </source>
</evidence>
<evidence type="ECO:0000256" key="4">
    <source>
        <dbReference type="ARBA" id="ARBA00022452"/>
    </source>
</evidence>
<organism evidence="8 9">
    <name type="scientific">Chryseobacterium tagetis</name>
    <dbReference type="NCBI Taxonomy" id="2801334"/>
    <lineage>
        <taxon>Bacteria</taxon>
        <taxon>Pseudomonadati</taxon>
        <taxon>Bacteroidota</taxon>
        <taxon>Flavobacteriia</taxon>
        <taxon>Flavobacteriales</taxon>
        <taxon>Weeksellaceae</taxon>
        <taxon>Chryseobacterium group</taxon>
        <taxon>Chryseobacterium</taxon>
    </lineage>
</organism>
<evidence type="ECO:0000313" key="8">
    <source>
        <dbReference type="EMBL" id="MCA6068382.1"/>
    </source>
</evidence>
<comment type="subcellular location">
    <subcellularLocation>
        <location evidence="1">Cell outer membrane</location>
    </subcellularLocation>
</comment>
<dbReference type="Pfam" id="PF02321">
    <property type="entry name" value="OEP"/>
    <property type="match status" value="1"/>
</dbReference>
<dbReference type="Gene3D" id="1.20.1600.10">
    <property type="entry name" value="Outer membrane efflux proteins (OEP)"/>
    <property type="match status" value="1"/>
</dbReference>
<comment type="caution">
    <text evidence="8">The sequence shown here is derived from an EMBL/GenBank/DDBJ whole genome shotgun (WGS) entry which is preliminary data.</text>
</comment>
<keyword evidence="3" id="KW-0813">Transport</keyword>
<protein>
    <submittedName>
        <fullName evidence="8">TolC family protein</fullName>
    </submittedName>
</protein>
<evidence type="ECO:0000256" key="7">
    <source>
        <dbReference type="ARBA" id="ARBA00023237"/>
    </source>
</evidence>
<evidence type="ECO:0000256" key="1">
    <source>
        <dbReference type="ARBA" id="ARBA00004442"/>
    </source>
</evidence>
<gene>
    <name evidence="8" type="ORF">JI747_014410</name>
</gene>
<dbReference type="InterPro" id="IPR003423">
    <property type="entry name" value="OMP_efflux"/>
</dbReference>
<dbReference type="Proteomes" id="UP000618240">
    <property type="component" value="Unassembled WGS sequence"/>
</dbReference>